<name>R7Y5R8_9ACTN</name>
<sequence>MSKSPTLQAQWKQIKDDWRVEYRDGEGSYTSYRDRLVVIQKGSPTAQAQLIAHEFGHAVYPLTIDHSSTESCINSQLDNEGAATFNNIKIQREIIANGGPDIGIAGGNEAGFNAIYDEYLGSQRSDAEYQKAIRKMGAFYGENLNPSTAPELNYRQYYEKGCN</sequence>
<comment type="caution">
    <text evidence="1">The sequence shown here is derived from an EMBL/GenBank/DDBJ whole genome shotgun (WGS) entry which is preliminary data.</text>
</comment>
<evidence type="ECO:0000313" key="2">
    <source>
        <dbReference type="Proteomes" id="UP000013569"/>
    </source>
</evidence>
<accession>R7Y5R8</accession>
<reference evidence="1 2" key="1">
    <citation type="journal article" date="2013" name="Genome Announc.">
        <title>Draft Genome Sequence of a Benzothiophene-Desulfurizing Bacterium, Gordona terrae Strain C-6.</title>
        <authorList>
            <person name="Wang W."/>
            <person name="Ma T."/>
            <person name="Ren Y."/>
            <person name="Li G."/>
        </authorList>
    </citation>
    <scope>NUCLEOTIDE SEQUENCE [LARGE SCALE GENOMIC DNA]</scope>
    <source>
        <strain evidence="1 2">C-6</strain>
    </source>
</reference>
<evidence type="ECO:0000313" key="1">
    <source>
        <dbReference type="EMBL" id="EON31335.1"/>
    </source>
</evidence>
<protein>
    <submittedName>
        <fullName evidence="1">Uncharacterized protein</fullName>
    </submittedName>
</protein>
<organism evidence="1 2">
    <name type="scientific">Gordonia terrae C-6</name>
    <dbReference type="NCBI Taxonomy" id="1316928"/>
    <lineage>
        <taxon>Bacteria</taxon>
        <taxon>Bacillati</taxon>
        <taxon>Actinomycetota</taxon>
        <taxon>Actinomycetes</taxon>
        <taxon>Mycobacteriales</taxon>
        <taxon>Gordoniaceae</taxon>
        <taxon>Gordonia</taxon>
    </lineage>
</organism>
<dbReference type="AlphaFoldDB" id="R7Y5R8"/>
<dbReference type="Proteomes" id="UP000013569">
    <property type="component" value="Unassembled WGS sequence"/>
</dbReference>
<dbReference type="EMBL" id="AQPW01000026">
    <property type="protein sequence ID" value="EON31335.1"/>
    <property type="molecule type" value="Genomic_DNA"/>
</dbReference>
<dbReference type="PATRIC" id="fig|1316928.3.peg.3600"/>
<gene>
    <name evidence="1" type="ORF">GTC6_17826</name>
</gene>
<proteinExistence type="predicted"/>